<reference evidence="2" key="1">
    <citation type="submission" date="2019-06" db="EMBL/GenBank/DDBJ databases">
        <title>Draft genome sequence of the griseofulvin-producing fungus Xylaria cubensis strain G536.</title>
        <authorList>
            <person name="Mead M.E."/>
            <person name="Raja H.A."/>
            <person name="Steenwyk J.L."/>
            <person name="Knowles S.L."/>
            <person name="Oberlies N.H."/>
            <person name="Rokas A."/>
        </authorList>
    </citation>
    <scope>NUCLEOTIDE SEQUENCE [LARGE SCALE GENOMIC DNA]</scope>
    <source>
        <strain evidence="2">G536</strain>
    </source>
</reference>
<evidence type="ECO:0000313" key="1">
    <source>
        <dbReference type="EMBL" id="TRX98620.1"/>
    </source>
</evidence>
<sequence length="255" mass="29016">MLPTSFAWQFEPPKPADLENHIIAPNRPLERISDGALDSHTRVLGKYQRFHFIALWFRCSYWEFAVENEQAGRLVEHLFTYSIPIQTKGVPSHVFFGSRGFLHLKLSRLVTISVTVIFVHLEFSVNFLAATTHLKLTFSTKYEHRMSETRPSTRQFLPDPDRPTPSIASCHDDRVSFHDRSIYHHGLTQKVEANLSENVLRVKDRMVFGKLIIRVTAIHHVRSTSDGAADAGKHVVPNKMCSTATHTNYGVADIA</sequence>
<gene>
    <name evidence="1" type="ORF">FHL15_000694</name>
</gene>
<keyword evidence="2" id="KW-1185">Reference proteome</keyword>
<organism evidence="1 2">
    <name type="scientific">Xylaria flabelliformis</name>
    <dbReference type="NCBI Taxonomy" id="2512241"/>
    <lineage>
        <taxon>Eukaryota</taxon>
        <taxon>Fungi</taxon>
        <taxon>Dikarya</taxon>
        <taxon>Ascomycota</taxon>
        <taxon>Pezizomycotina</taxon>
        <taxon>Sordariomycetes</taxon>
        <taxon>Xylariomycetidae</taxon>
        <taxon>Xylariales</taxon>
        <taxon>Xylariaceae</taxon>
        <taxon>Xylaria</taxon>
    </lineage>
</organism>
<evidence type="ECO:0000313" key="2">
    <source>
        <dbReference type="Proteomes" id="UP000319160"/>
    </source>
</evidence>
<comment type="caution">
    <text evidence="1">The sequence shown here is derived from an EMBL/GenBank/DDBJ whole genome shotgun (WGS) entry which is preliminary data.</text>
</comment>
<dbReference type="AlphaFoldDB" id="A0A553IEL6"/>
<protein>
    <submittedName>
        <fullName evidence="1">Uncharacterized protein</fullName>
    </submittedName>
</protein>
<dbReference type="EMBL" id="VFLP01000002">
    <property type="protein sequence ID" value="TRX98620.1"/>
    <property type="molecule type" value="Genomic_DNA"/>
</dbReference>
<dbReference type="Proteomes" id="UP000319160">
    <property type="component" value="Unassembled WGS sequence"/>
</dbReference>
<accession>A0A553IEL6</accession>
<name>A0A553IEL6_9PEZI</name>
<proteinExistence type="predicted"/>